<dbReference type="Gene3D" id="1.10.275.10">
    <property type="entry name" value="Fumarase/aspartase (N-terminal domain)"/>
    <property type="match status" value="1"/>
</dbReference>
<dbReference type="PRINTS" id="PR00145">
    <property type="entry name" value="ARGSUCLYASE"/>
</dbReference>
<dbReference type="NCBIfam" id="TIGR00838">
    <property type="entry name" value="argH"/>
    <property type="match status" value="1"/>
</dbReference>
<evidence type="ECO:0000259" key="9">
    <source>
        <dbReference type="Pfam" id="PF14698"/>
    </source>
</evidence>
<name>Q1AXD3_RUBXD</name>
<comment type="similarity">
    <text evidence="6">Belongs to the lyase 1 family. Argininosuccinate lyase subfamily.</text>
</comment>
<evidence type="ECO:0000256" key="2">
    <source>
        <dbReference type="ARBA" id="ARBA00012338"/>
    </source>
</evidence>
<keyword evidence="5 6" id="KW-0456">Lyase</keyword>
<evidence type="ECO:0000256" key="5">
    <source>
        <dbReference type="ARBA" id="ARBA00023239"/>
    </source>
</evidence>
<dbReference type="KEGG" id="rxy:Rxyl_0979"/>
<dbReference type="Gene3D" id="1.20.200.10">
    <property type="entry name" value="Fumarase/aspartase (Central domain)"/>
    <property type="match status" value="1"/>
</dbReference>
<gene>
    <name evidence="6" type="primary">argH</name>
    <name evidence="10" type="ordered locus">Rxyl_0979</name>
</gene>
<dbReference type="AlphaFoldDB" id="Q1AXD3"/>
<dbReference type="FunFam" id="1.10.275.10:FF:000002">
    <property type="entry name" value="Argininosuccinate lyase"/>
    <property type="match status" value="1"/>
</dbReference>
<dbReference type="InterPro" id="IPR009049">
    <property type="entry name" value="Argininosuccinate_lyase"/>
</dbReference>
<proteinExistence type="inferred from homology"/>
<keyword evidence="3 6" id="KW-0055">Arginine biosynthesis</keyword>
<organism evidence="10 11">
    <name type="scientific">Rubrobacter xylanophilus (strain DSM 9941 / JCM 11954 / NBRC 16129 / PRD-1)</name>
    <dbReference type="NCBI Taxonomy" id="266117"/>
    <lineage>
        <taxon>Bacteria</taxon>
        <taxon>Bacillati</taxon>
        <taxon>Actinomycetota</taxon>
        <taxon>Rubrobacteria</taxon>
        <taxon>Rubrobacterales</taxon>
        <taxon>Rubrobacteraceae</taxon>
        <taxon>Rubrobacter</taxon>
    </lineage>
</organism>
<evidence type="ECO:0000256" key="7">
    <source>
        <dbReference type="SAM" id="MobiDB-lite"/>
    </source>
</evidence>
<protein>
    <recommendedName>
        <fullName evidence="2 6">Argininosuccinate lyase</fullName>
        <shortName evidence="6">ASAL</shortName>
        <ecNumber evidence="2 6">4.3.2.1</ecNumber>
    </recommendedName>
    <alternativeName>
        <fullName evidence="6">Arginosuccinase</fullName>
    </alternativeName>
</protein>
<comment type="catalytic activity">
    <reaction evidence="6">
        <text>2-(N(omega)-L-arginino)succinate = fumarate + L-arginine</text>
        <dbReference type="Rhea" id="RHEA:24020"/>
        <dbReference type="ChEBI" id="CHEBI:29806"/>
        <dbReference type="ChEBI" id="CHEBI:32682"/>
        <dbReference type="ChEBI" id="CHEBI:57472"/>
        <dbReference type="EC" id="4.3.2.1"/>
    </reaction>
</comment>
<dbReference type="PRINTS" id="PR00149">
    <property type="entry name" value="FUMRATELYASE"/>
</dbReference>
<dbReference type="HOGENOM" id="CLU_027272_2_2_11"/>
<dbReference type="CDD" id="cd01359">
    <property type="entry name" value="Argininosuccinate_lyase"/>
    <property type="match status" value="1"/>
</dbReference>
<dbReference type="GO" id="GO:0042450">
    <property type="term" value="P:L-arginine biosynthetic process via ornithine"/>
    <property type="evidence" value="ECO:0007669"/>
    <property type="project" value="UniProtKB-UniRule"/>
</dbReference>
<dbReference type="PANTHER" id="PTHR43814">
    <property type="entry name" value="ARGININOSUCCINATE LYASE"/>
    <property type="match status" value="1"/>
</dbReference>
<dbReference type="HAMAP" id="MF_00006">
    <property type="entry name" value="Arg_succ_lyase"/>
    <property type="match status" value="1"/>
</dbReference>
<dbReference type="InterPro" id="IPR029419">
    <property type="entry name" value="Arg_succ_lyase_C"/>
</dbReference>
<comment type="subcellular location">
    <subcellularLocation>
        <location evidence="6">Cytoplasm</location>
    </subcellularLocation>
</comment>
<feature type="region of interest" description="Disordered" evidence="7">
    <location>
        <begin position="456"/>
        <end position="483"/>
    </location>
</feature>
<evidence type="ECO:0000259" key="8">
    <source>
        <dbReference type="Pfam" id="PF00206"/>
    </source>
</evidence>
<dbReference type="InterPro" id="IPR024083">
    <property type="entry name" value="Fumarase/histidase_N"/>
</dbReference>
<dbReference type="STRING" id="266117.Rxyl_0979"/>
<dbReference type="InterPro" id="IPR022761">
    <property type="entry name" value="Fumarate_lyase_N"/>
</dbReference>
<dbReference type="EMBL" id="CP000386">
    <property type="protein sequence ID" value="ABG03945.1"/>
    <property type="molecule type" value="Genomic_DNA"/>
</dbReference>
<accession>Q1AXD3</accession>
<feature type="domain" description="Argininosuccinate lyase C-terminal" evidence="9">
    <location>
        <begin position="399"/>
        <end position="467"/>
    </location>
</feature>
<dbReference type="UniPathway" id="UPA00068">
    <property type="reaction ID" value="UER00114"/>
</dbReference>
<reference evidence="10 11" key="1">
    <citation type="submission" date="2006-06" db="EMBL/GenBank/DDBJ databases">
        <title>Complete sequence of Rubrobacter xylanophilus DSM 9941.</title>
        <authorList>
            <consortium name="US DOE Joint Genome Institute"/>
            <person name="Copeland A."/>
            <person name="Lucas S."/>
            <person name="Lapidus A."/>
            <person name="Barry K."/>
            <person name="Detter J.C."/>
            <person name="Glavina del Rio T."/>
            <person name="Hammon N."/>
            <person name="Israni S."/>
            <person name="Dalin E."/>
            <person name="Tice H."/>
            <person name="Pitluck S."/>
            <person name="Munk A.C."/>
            <person name="Brettin T."/>
            <person name="Bruce D."/>
            <person name="Han C."/>
            <person name="Tapia R."/>
            <person name="Gilna P."/>
            <person name="Schmutz J."/>
            <person name="Larimer F."/>
            <person name="Land M."/>
            <person name="Hauser L."/>
            <person name="Kyrpides N."/>
            <person name="Lykidis A."/>
            <person name="da Costa M.S."/>
            <person name="Rainey F.A."/>
            <person name="Empadinhas N."/>
            <person name="Jolivet E."/>
            <person name="Battista J.R."/>
            <person name="Richardson P."/>
        </authorList>
    </citation>
    <scope>NUCLEOTIDE SEQUENCE [LARGE SCALE GENOMIC DNA]</scope>
    <source>
        <strain evidence="11">DSM 9941 / NBRC 16129 / PRD-1</strain>
    </source>
</reference>
<dbReference type="EC" id="4.3.2.1" evidence="2 6"/>
<sequence>MNELRSFSRDAFPPALRLGSGCGGEVAGSAKLRCVSEKGHLWGGRFGSGPAEAFERLNASIPFDVRLAPYDVRGSIAHARMLGETGIISREEAEALVGGLESVLEEVEAGEFSWSLADEDVHTAVERRLREKVGDVALKLHTGRSRNDQVSLDLHLFCRDAAERIGEGLLEAMAALVEVAERHSDLVLPGYTHLQRAQPLLLSHHLLAHFWAFARDLGRLDAAREAANVSPLGAAALGGTPHPVDPALVAAELGMEPFANSLDAVSERDFALDLLYACAVLGVHLSRLGEEWVLWTSQEFGFAELDDAYSSGSSIMPQKKNPDAYELMRGRAGRLIGDLSALMVTLKGLPLGYSKDLQEDKEPLFDAVDGVLAVLAVLPGMLRTARFCGERMEGAAGGFALATELADFLAARGVPFREAHRVVGRLVRRCEELGVSLEEVPRAELAAAHPALGELPEGLLRPRGSVANKRSPGSTSPASVEEQLRRARELLLARRGGARSTEHRG</sequence>
<dbReference type="Proteomes" id="UP000006637">
    <property type="component" value="Chromosome"/>
</dbReference>
<evidence type="ECO:0000256" key="6">
    <source>
        <dbReference type="HAMAP-Rule" id="MF_00006"/>
    </source>
</evidence>
<dbReference type="InterPro" id="IPR000362">
    <property type="entry name" value="Fumarate_lyase_fam"/>
</dbReference>
<dbReference type="OrthoDB" id="9769623at2"/>
<comment type="pathway">
    <text evidence="1 6">Amino-acid biosynthesis; L-arginine biosynthesis; L-arginine from L-ornithine and carbamoyl phosphate: step 3/3.</text>
</comment>
<evidence type="ECO:0000313" key="11">
    <source>
        <dbReference type="Proteomes" id="UP000006637"/>
    </source>
</evidence>
<evidence type="ECO:0000256" key="4">
    <source>
        <dbReference type="ARBA" id="ARBA00022605"/>
    </source>
</evidence>
<dbReference type="GO" id="GO:0004056">
    <property type="term" value="F:argininosuccinate lyase activity"/>
    <property type="evidence" value="ECO:0007669"/>
    <property type="project" value="UniProtKB-UniRule"/>
</dbReference>
<evidence type="ECO:0000256" key="1">
    <source>
        <dbReference type="ARBA" id="ARBA00004941"/>
    </source>
</evidence>
<dbReference type="eggNOG" id="COG0165">
    <property type="taxonomic scope" value="Bacteria"/>
</dbReference>
<dbReference type="SUPFAM" id="SSF48557">
    <property type="entry name" value="L-aspartase-like"/>
    <property type="match status" value="1"/>
</dbReference>
<dbReference type="InterPro" id="IPR008948">
    <property type="entry name" value="L-Aspartase-like"/>
</dbReference>
<dbReference type="FunFam" id="1.20.200.10:FF:000015">
    <property type="entry name" value="argininosuccinate lyase isoform X2"/>
    <property type="match status" value="1"/>
</dbReference>
<dbReference type="InterPro" id="IPR020557">
    <property type="entry name" value="Fumarate_lyase_CS"/>
</dbReference>
<dbReference type="PhylomeDB" id="Q1AXD3"/>
<dbReference type="FunFam" id="1.10.40.30:FF:000001">
    <property type="entry name" value="Argininosuccinate lyase"/>
    <property type="match status" value="1"/>
</dbReference>
<feature type="domain" description="Fumarate lyase N-terminal" evidence="8">
    <location>
        <begin position="51"/>
        <end position="337"/>
    </location>
</feature>
<dbReference type="GO" id="GO:0005829">
    <property type="term" value="C:cytosol"/>
    <property type="evidence" value="ECO:0007669"/>
    <property type="project" value="TreeGrafter"/>
</dbReference>
<dbReference type="Gene3D" id="1.10.40.30">
    <property type="entry name" value="Fumarase/aspartase (C-terminal domain)"/>
    <property type="match status" value="1"/>
</dbReference>
<dbReference type="Pfam" id="PF14698">
    <property type="entry name" value="ASL_C2"/>
    <property type="match status" value="1"/>
</dbReference>
<keyword evidence="6" id="KW-0963">Cytoplasm</keyword>
<keyword evidence="11" id="KW-1185">Reference proteome</keyword>
<evidence type="ECO:0000256" key="3">
    <source>
        <dbReference type="ARBA" id="ARBA00022571"/>
    </source>
</evidence>
<dbReference type="RefSeq" id="WP_011563963.1">
    <property type="nucleotide sequence ID" value="NC_008148.1"/>
</dbReference>
<dbReference type="Pfam" id="PF00206">
    <property type="entry name" value="Lyase_1"/>
    <property type="match status" value="1"/>
</dbReference>
<keyword evidence="4 6" id="KW-0028">Amino-acid biosynthesis</keyword>
<dbReference type="PANTHER" id="PTHR43814:SF1">
    <property type="entry name" value="ARGININOSUCCINATE LYASE"/>
    <property type="match status" value="1"/>
</dbReference>
<dbReference type="PROSITE" id="PS00163">
    <property type="entry name" value="FUMARATE_LYASES"/>
    <property type="match status" value="1"/>
</dbReference>
<evidence type="ECO:0000313" key="10">
    <source>
        <dbReference type="EMBL" id="ABG03945.1"/>
    </source>
</evidence>